<sequence length="179" mass="19829">MSKNKDAPPEATKIAACACHAYALNLQKNCPNLPPVEDIANCLEQVQTEFENADLDMQMPCTMTDTDPCWVLDNLRTLNRVLMLADIEIKEEEPRRLSVRSFDYARPARSNESALLKACILLDVLLKGHRCVQTLHLGQDIVGTRCAQILYASLAFNKSLKYMTAESVCTAGATHQGTS</sequence>
<dbReference type="VEuPathDB" id="VectorBase:RSAN_055167"/>
<organism evidence="1 2">
    <name type="scientific">Rhipicephalus sanguineus</name>
    <name type="common">Brown dog tick</name>
    <name type="synonym">Ixodes sanguineus</name>
    <dbReference type="NCBI Taxonomy" id="34632"/>
    <lineage>
        <taxon>Eukaryota</taxon>
        <taxon>Metazoa</taxon>
        <taxon>Ecdysozoa</taxon>
        <taxon>Arthropoda</taxon>
        <taxon>Chelicerata</taxon>
        <taxon>Arachnida</taxon>
        <taxon>Acari</taxon>
        <taxon>Parasitiformes</taxon>
        <taxon>Ixodida</taxon>
        <taxon>Ixodoidea</taxon>
        <taxon>Ixodidae</taxon>
        <taxon>Rhipicephalinae</taxon>
        <taxon>Rhipicephalus</taxon>
        <taxon>Rhipicephalus</taxon>
    </lineage>
</organism>
<comment type="caution">
    <text evidence="1">The sequence shown here is derived from an EMBL/GenBank/DDBJ whole genome shotgun (WGS) entry which is preliminary data.</text>
</comment>
<dbReference type="EMBL" id="JABSTV010001246">
    <property type="protein sequence ID" value="KAH7976302.1"/>
    <property type="molecule type" value="Genomic_DNA"/>
</dbReference>
<keyword evidence="2" id="KW-1185">Reference proteome</keyword>
<evidence type="ECO:0000313" key="1">
    <source>
        <dbReference type="EMBL" id="KAH7976302.1"/>
    </source>
</evidence>
<evidence type="ECO:0000313" key="2">
    <source>
        <dbReference type="Proteomes" id="UP000821837"/>
    </source>
</evidence>
<name>A0A9D4T5L1_RHISA</name>
<dbReference type="Proteomes" id="UP000821837">
    <property type="component" value="Chromosome 10"/>
</dbReference>
<proteinExistence type="predicted"/>
<dbReference type="AlphaFoldDB" id="A0A9D4T5L1"/>
<gene>
    <name evidence="1" type="ORF">HPB52_011421</name>
</gene>
<reference evidence="1" key="2">
    <citation type="submission" date="2021-09" db="EMBL/GenBank/DDBJ databases">
        <authorList>
            <person name="Jia N."/>
            <person name="Wang J."/>
            <person name="Shi W."/>
            <person name="Du L."/>
            <person name="Sun Y."/>
            <person name="Zhan W."/>
            <person name="Jiang J."/>
            <person name="Wang Q."/>
            <person name="Zhang B."/>
            <person name="Ji P."/>
            <person name="Sakyi L.B."/>
            <person name="Cui X."/>
            <person name="Yuan T."/>
            <person name="Jiang B."/>
            <person name="Yang W."/>
            <person name="Lam T.T.-Y."/>
            <person name="Chang Q."/>
            <person name="Ding S."/>
            <person name="Wang X."/>
            <person name="Zhu J."/>
            <person name="Ruan X."/>
            <person name="Zhao L."/>
            <person name="Wei J."/>
            <person name="Que T."/>
            <person name="Du C."/>
            <person name="Cheng J."/>
            <person name="Dai P."/>
            <person name="Han X."/>
            <person name="Huang E."/>
            <person name="Gao Y."/>
            <person name="Liu J."/>
            <person name="Shao H."/>
            <person name="Ye R."/>
            <person name="Li L."/>
            <person name="Wei W."/>
            <person name="Wang X."/>
            <person name="Wang C."/>
            <person name="Huo Q."/>
            <person name="Li W."/>
            <person name="Guo W."/>
            <person name="Chen H."/>
            <person name="Chen S."/>
            <person name="Zhou L."/>
            <person name="Zhou L."/>
            <person name="Ni X."/>
            <person name="Tian J."/>
            <person name="Zhou Y."/>
            <person name="Sheng Y."/>
            <person name="Liu T."/>
            <person name="Pan Y."/>
            <person name="Xia L."/>
            <person name="Li J."/>
            <person name="Zhao F."/>
            <person name="Cao W."/>
        </authorList>
    </citation>
    <scope>NUCLEOTIDE SEQUENCE</scope>
    <source>
        <strain evidence="1">Rsan-2018</strain>
        <tissue evidence="1">Larvae</tissue>
    </source>
</reference>
<reference evidence="1" key="1">
    <citation type="journal article" date="2020" name="Cell">
        <title>Large-Scale Comparative Analyses of Tick Genomes Elucidate Their Genetic Diversity and Vector Capacities.</title>
        <authorList>
            <consortium name="Tick Genome and Microbiome Consortium (TIGMIC)"/>
            <person name="Jia N."/>
            <person name="Wang J."/>
            <person name="Shi W."/>
            <person name="Du L."/>
            <person name="Sun Y."/>
            <person name="Zhan W."/>
            <person name="Jiang J.F."/>
            <person name="Wang Q."/>
            <person name="Zhang B."/>
            <person name="Ji P."/>
            <person name="Bell-Sakyi L."/>
            <person name="Cui X.M."/>
            <person name="Yuan T.T."/>
            <person name="Jiang B.G."/>
            <person name="Yang W.F."/>
            <person name="Lam T.T."/>
            <person name="Chang Q.C."/>
            <person name="Ding S.J."/>
            <person name="Wang X.J."/>
            <person name="Zhu J.G."/>
            <person name="Ruan X.D."/>
            <person name="Zhao L."/>
            <person name="Wei J.T."/>
            <person name="Ye R.Z."/>
            <person name="Que T.C."/>
            <person name="Du C.H."/>
            <person name="Zhou Y.H."/>
            <person name="Cheng J.X."/>
            <person name="Dai P.F."/>
            <person name="Guo W.B."/>
            <person name="Han X.H."/>
            <person name="Huang E.J."/>
            <person name="Li L.F."/>
            <person name="Wei W."/>
            <person name="Gao Y.C."/>
            <person name="Liu J.Z."/>
            <person name="Shao H.Z."/>
            <person name="Wang X."/>
            <person name="Wang C.C."/>
            <person name="Yang T.C."/>
            <person name="Huo Q.B."/>
            <person name="Li W."/>
            <person name="Chen H.Y."/>
            <person name="Chen S.E."/>
            <person name="Zhou L.G."/>
            <person name="Ni X.B."/>
            <person name="Tian J.H."/>
            <person name="Sheng Y."/>
            <person name="Liu T."/>
            <person name="Pan Y.S."/>
            <person name="Xia L.Y."/>
            <person name="Li J."/>
            <person name="Zhao F."/>
            <person name="Cao W.C."/>
        </authorList>
    </citation>
    <scope>NUCLEOTIDE SEQUENCE</scope>
    <source>
        <strain evidence="1">Rsan-2018</strain>
    </source>
</reference>
<protein>
    <submittedName>
        <fullName evidence="1">Uncharacterized protein</fullName>
    </submittedName>
</protein>
<accession>A0A9D4T5L1</accession>